<dbReference type="OrthoDB" id="3557051at2"/>
<proteinExistence type="predicted"/>
<dbReference type="EMBL" id="FOZX01000005">
    <property type="protein sequence ID" value="SFS80817.1"/>
    <property type="molecule type" value="Genomic_DNA"/>
</dbReference>
<reference evidence="3" key="1">
    <citation type="submission" date="2016-10" db="EMBL/GenBank/DDBJ databases">
        <authorList>
            <person name="Varghese N."/>
            <person name="Submissions S."/>
        </authorList>
    </citation>
    <scope>NUCLEOTIDE SEQUENCE [LARGE SCALE GENOMIC DNA]</scope>
    <source>
        <strain evidence="3">DSM 44771</strain>
    </source>
</reference>
<keyword evidence="1" id="KW-0812">Transmembrane</keyword>
<protein>
    <submittedName>
        <fullName evidence="2">Uncharacterized protein</fullName>
    </submittedName>
</protein>
<feature type="transmembrane region" description="Helical" evidence="1">
    <location>
        <begin position="38"/>
        <end position="58"/>
    </location>
</feature>
<evidence type="ECO:0000313" key="3">
    <source>
        <dbReference type="Proteomes" id="UP000198852"/>
    </source>
</evidence>
<dbReference type="AlphaFoldDB" id="A0A1I6SV59"/>
<name>A0A1I6SV59_9PSEU</name>
<gene>
    <name evidence="2" type="ORF">SAMN05660874_03456</name>
</gene>
<keyword evidence="1" id="KW-0472">Membrane</keyword>
<feature type="transmembrane region" description="Helical" evidence="1">
    <location>
        <begin position="7"/>
        <end position="26"/>
    </location>
</feature>
<dbReference type="RefSeq" id="WP_093418955.1">
    <property type="nucleotide sequence ID" value="NZ_FOZX01000005.1"/>
</dbReference>
<accession>A0A1I6SV59</accession>
<evidence type="ECO:0000313" key="2">
    <source>
        <dbReference type="EMBL" id="SFS80817.1"/>
    </source>
</evidence>
<dbReference type="Proteomes" id="UP000198852">
    <property type="component" value="Unassembled WGS sequence"/>
</dbReference>
<keyword evidence="3" id="KW-1185">Reference proteome</keyword>
<evidence type="ECO:0000256" key="1">
    <source>
        <dbReference type="SAM" id="Phobius"/>
    </source>
</evidence>
<keyword evidence="1" id="KW-1133">Transmembrane helix</keyword>
<feature type="transmembrane region" description="Helical" evidence="1">
    <location>
        <begin position="65"/>
        <end position="86"/>
    </location>
</feature>
<sequence>MSWRWAGLSWPLIVVLGVVALVRPVLSMTGGMDVLGRPWAPVVVTALISLLWLGVVVWRDERRRVLTLTFAGLVYGVLAIVLSGVLSPVLRGELMGPLASPGGVGVVAVLVTNAVWGAAVGWVAWAVGLVRHRAAGQ</sequence>
<feature type="transmembrane region" description="Helical" evidence="1">
    <location>
        <begin position="106"/>
        <end position="130"/>
    </location>
</feature>
<organism evidence="2 3">
    <name type="scientific">Saccharopolyspora flava</name>
    <dbReference type="NCBI Taxonomy" id="95161"/>
    <lineage>
        <taxon>Bacteria</taxon>
        <taxon>Bacillati</taxon>
        <taxon>Actinomycetota</taxon>
        <taxon>Actinomycetes</taxon>
        <taxon>Pseudonocardiales</taxon>
        <taxon>Pseudonocardiaceae</taxon>
        <taxon>Saccharopolyspora</taxon>
    </lineage>
</organism>